<feature type="transmembrane region" description="Helical" evidence="7">
    <location>
        <begin position="321"/>
        <end position="340"/>
    </location>
</feature>
<evidence type="ECO:0000256" key="7">
    <source>
        <dbReference type="SAM" id="Phobius"/>
    </source>
</evidence>
<dbReference type="PROSITE" id="PS50850">
    <property type="entry name" value="MFS"/>
    <property type="match status" value="1"/>
</dbReference>
<feature type="region of interest" description="Disordered" evidence="6">
    <location>
        <begin position="1"/>
        <end position="22"/>
    </location>
</feature>
<comment type="subcellular location">
    <subcellularLocation>
        <location evidence="1">Membrane</location>
        <topology evidence="1">Multi-pass membrane protein</topology>
    </subcellularLocation>
</comment>
<gene>
    <name evidence="9" type="ORF">GSI_02521</name>
</gene>
<evidence type="ECO:0000259" key="8">
    <source>
        <dbReference type="PROSITE" id="PS50850"/>
    </source>
</evidence>
<keyword evidence="3 7" id="KW-0812">Transmembrane</keyword>
<dbReference type="Pfam" id="PF07690">
    <property type="entry name" value="MFS_1"/>
    <property type="match status" value="2"/>
</dbReference>
<keyword evidence="5 7" id="KW-0472">Membrane</keyword>
<comment type="caution">
    <text evidence="9">The sequence shown here is derived from an EMBL/GenBank/DDBJ whole genome shotgun (WGS) entry which is preliminary data.</text>
</comment>
<keyword evidence="10" id="KW-1185">Reference proteome</keyword>
<feature type="transmembrane region" description="Helical" evidence="7">
    <location>
        <begin position="352"/>
        <end position="370"/>
    </location>
</feature>
<evidence type="ECO:0000256" key="1">
    <source>
        <dbReference type="ARBA" id="ARBA00004141"/>
    </source>
</evidence>
<evidence type="ECO:0000313" key="10">
    <source>
        <dbReference type="Proteomes" id="UP000230002"/>
    </source>
</evidence>
<dbReference type="SUPFAM" id="SSF103473">
    <property type="entry name" value="MFS general substrate transporter"/>
    <property type="match status" value="1"/>
</dbReference>
<protein>
    <submittedName>
        <fullName evidence="9">MFS general substrate transporter</fullName>
    </submittedName>
</protein>
<dbReference type="AlphaFoldDB" id="A0A2G8SPU0"/>
<feature type="domain" description="Major facilitator superfamily (MFS) profile" evidence="8">
    <location>
        <begin position="31"/>
        <end position="483"/>
    </location>
</feature>
<dbReference type="EMBL" id="AYKW01000003">
    <property type="protein sequence ID" value="PIL35791.1"/>
    <property type="molecule type" value="Genomic_DNA"/>
</dbReference>
<dbReference type="PANTHER" id="PTHR23504">
    <property type="entry name" value="MAJOR FACILITATOR SUPERFAMILY DOMAIN-CONTAINING PROTEIN 10"/>
    <property type="match status" value="1"/>
</dbReference>
<dbReference type="CDD" id="cd17330">
    <property type="entry name" value="MFS_SLC46_TetA_like"/>
    <property type="match status" value="1"/>
</dbReference>
<feature type="transmembrane region" description="Helical" evidence="7">
    <location>
        <begin position="70"/>
        <end position="92"/>
    </location>
</feature>
<feature type="region of interest" description="Disordered" evidence="6">
    <location>
        <begin position="492"/>
        <end position="515"/>
    </location>
</feature>
<evidence type="ECO:0000256" key="5">
    <source>
        <dbReference type="ARBA" id="ARBA00023136"/>
    </source>
</evidence>
<evidence type="ECO:0000313" key="9">
    <source>
        <dbReference type="EMBL" id="PIL35791.1"/>
    </source>
</evidence>
<evidence type="ECO:0000256" key="4">
    <source>
        <dbReference type="ARBA" id="ARBA00022989"/>
    </source>
</evidence>
<dbReference type="InterPro" id="IPR020846">
    <property type="entry name" value="MFS_dom"/>
</dbReference>
<evidence type="ECO:0000256" key="6">
    <source>
        <dbReference type="SAM" id="MobiDB-lite"/>
    </source>
</evidence>
<evidence type="ECO:0000256" key="3">
    <source>
        <dbReference type="ARBA" id="ARBA00022692"/>
    </source>
</evidence>
<organism evidence="9 10">
    <name type="scientific">Ganoderma sinense ZZ0214-1</name>
    <dbReference type="NCBI Taxonomy" id="1077348"/>
    <lineage>
        <taxon>Eukaryota</taxon>
        <taxon>Fungi</taxon>
        <taxon>Dikarya</taxon>
        <taxon>Basidiomycota</taxon>
        <taxon>Agaricomycotina</taxon>
        <taxon>Agaricomycetes</taxon>
        <taxon>Polyporales</taxon>
        <taxon>Polyporaceae</taxon>
        <taxon>Ganoderma</taxon>
    </lineage>
</organism>
<dbReference type="Gene3D" id="1.20.1250.20">
    <property type="entry name" value="MFS general substrate transporter like domains"/>
    <property type="match status" value="1"/>
</dbReference>
<reference evidence="9 10" key="1">
    <citation type="journal article" date="2015" name="Sci. Rep.">
        <title>Chromosome-level genome map provides insights into diverse defense mechanisms in the medicinal fungus Ganoderma sinense.</title>
        <authorList>
            <person name="Zhu Y."/>
            <person name="Xu J."/>
            <person name="Sun C."/>
            <person name="Zhou S."/>
            <person name="Xu H."/>
            <person name="Nelson D.R."/>
            <person name="Qian J."/>
            <person name="Song J."/>
            <person name="Luo H."/>
            <person name="Xiang L."/>
            <person name="Li Y."/>
            <person name="Xu Z."/>
            <person name="Ji A."/>
            <person name="Wang L."/>
            <person name="Lu S."/>
            <person name="Hayward A."/>
            <person name="Sun W."/>
            <person name="Li X."/>
            <person name="Schwartz D.C."/>
            <person name="Wang Y."/>
            <person name="Chen S."/>
        </authorList>
    </citation>
    <scope>NUCLEOTIDE SEQUENCE [LARGE SCALE GENOMIC DNA]</scope>
    <source>
        <strain evidence="9 10">ZZ0214-1</strain>
    </source>
</reference>
<sequence>MTGHHLEDDEETPLLRSESRKHQRTPIPWGQFTILLICQLAEPLTSQVINPFAPELIRSIGITHGDETKVGYYVGVMQSIFYATQALTVMHWSRISDHLGRKPVFMTGLMGLSLSMYCFGLSRTFWGAVISRSLNGALNGNIGVMKSMLAEITDSTNIAQAYAFMPIAWSTGATIGPAIGGSLSHPAERHPDIFGQNEFLKKYPYFLACSIPATFSMLACFITLFFLKETVRNPVSLRKLLRLSPKEAAVESEASTVVNAPLADDKSGPVPFKKLLVPRVIIPAANYAFLAIVDITLRAIQPVFYATPIALGGLGLNPQEIGWILSVYGVINGVVQLSLFSRANERFGSKRVYLAGIAIVLPVFALFPVINEIARVEGMIPMVWGLVMGQALLSIIINFSYGAVFIFITASAPNKASLGSVNGMAQLLVSIMRAVGPATANSLFSLSIDDVHHYMGGYFVYYALSAIVLVAFWVGTLLPDDPSYALEDNVKSLSSSSTSDSGPSSSSSSTFSSRR</sequence>
<proteinExistence type="predicted"/>
<dbReference type="GO" id="GO:0022857">
    <property type="term" value="F:transmembrane transporter activity"/>
    <property type="evidence" value="ECO:0007669"/>
    <property type="project" value="InterPro"/>
</dbReference>
<dbReference type="GO" id="GO:0016020">
    <property type="term" value="C:membrane"/>
    <property type="evidence" value="ECO:0007669"/>
    <property type="project" value="UniProtKB-SubCell"/>
</dbReference>
<feature type="transmembrane region" description="Helical" evidence="7">
    <location>
        <begin position="205"/>
        <end position="227"/>
    </location>
</feature>
<dbReference type="InterPro" id="IPR011701">
    <property type="entry name" value="MFS"/>
</dbReference>
<keyword evidence="4 7" id="KW-1133">Transmembrane helix</keyword>
<dbReference type="InterPro" id="IPR036259">
    <property type="entry name" value="MFS_trans_sf"/>
</dbReference>
<feature type="transmembrane region" description="Helical" evidence="7">
    <location>
        <begin position="280"/>
        <end position="301"/>
    </location>
</feature>
<accession>A0A2G8SPU0</accession>
<name>A0A2G8SPU0_9APHY</name>
<keyword evidence="2" id="KW-0813">Transport</keyword>
<feature type="transmembrane region" description="Helical" evidence="7">
    <location>
        <begin position="459"/>
        <end position="478"/>
    </location>
</feature>
<feature type="transmembrane region" description="Helical" evidence="7">
    <location>
        <begin position="104"/>
        <end position="126"/>
    </location>
</feature>
<evidence type="ECO:0000256" key="2">
    <source>
        <dbReference type="ARBA" id="ARBA00022448"/>
    </source>
</evidence>
<dbReference type="OrthoDB" id="419616at2759"/>
<dbReference type="Proteomes" id="UP000230002">
    <property type="component" value="Unassembled WGS sequence"/>
</dbReference>
<dbReference type="PANTHER" id="PTHR23504:SF15">
    <property type="entry name" value="MAJOR FACILITATOR SUPERFAMILY (MFS) PROFILE DOMAIN-CONTAINING PROTEIN"/>
    <property type="match status" value="1"/>
</dbReference>
<feature type="transmembrane region" description="Helical" evidence="7">
    <location>
        <begin position="382"/>
        <end position="408"/>
    </location>
</feature>